<gene>
    <name evidence="1" type="ORF">THIOM_002569</name>
</gene>
<keyword evidence="2" id="KW-1185">Reference proteome</keyword>
<dbReference type="AlphaFoldDB" id="A0A0A6NYP8"/>
<dbReference type="Proteomes" id="UP000076962">
    <property type="component" value="Unassembled WGS sequence"/>
</dbReference>
<sequence length="62" mass="7314">ELFSTEQERVWGTDWDDAVYNGVYEITFYAEDKRSYPPYVHSGNLPALKQPLIHTILKKRAR</sequence>
<feature type="non-terminal residue" evidence="1">
    <location>
        <position position="1"/>
    </location>
</feature>
<accession>A0A0A6NYP8</accession>
<protein>
    <submittedName>
        <fullName evidence="1">Uncharacterized protein</fullName>
    </submittedName>
</protein>
<organism evidence="1 2">
    <name type="scientific">Candidatus Thiomargarita nelsonii</name>
    <dbReference type="NCBI Taxonomy" id="1003181"/>
    <lineage>
        <taxon>Bacteria</taxon>
        <taxon>Pseudomonadati</taxon>
        <taxon>Pseudomonadota</taxon>
        <taxon>Gammaproteobacteria</taxon>
        <taxon>Thiotrichales</taxon>
        <taxon>Thiotrichaceae</taxon>
        <taxon>Thiomargarita</taxon>
    </lineage>
</organism>
<name>A0A0A6NYP8_9GAMM</name>
<dbReference type="EMBL" id="LUTY01001481">
    <property type="protein sequence ID" value="OAD21655.1"/>
    <property type="molecule type" value="Genomic_DNA"/>
</dbReference>
<comment type="caution">
    <text evidence="1">The sequence shown here is derived from an EMBL/GenBank/DDBJ whole genome shotgun (WGS) entry which is preliminary data.</text>
</comment>
<evidence type="ECO:0000313" key="1">
    <source>
        <dbReference type="EMBL" id="OAD21655.1"/>
    </source>
</evidence>
<reference evidence="1 2" key="1">
    <citation type="submission" date="2016-05" db="EMBL/GenBank/DDBJ databases">
        <title>Single-cell genome of chain-forming Candidatus Thiomargarita nelsonii and comparison to other large sulfur-oxidizing bacteria.</title>
        <authorList>
            <person name="Winkel M."/>
            <person name="Salman V."/>
            <person name="Woyke T."/>
            <person name="Schulz-Vogt H."/>
            <person name="Richter M."/>
            <person name="Flood B."/>
            <person name="Bailey J."/>
            <person name="Amann R."/>
            <person name="Mussmann M."/>
        </authorList>
    </citation>
    <scope>NUCLEOTIDE SEQUENCE [LARGE SCALE GENOMIC DNA]</scope>
    <source>
        <strain evidence="1 2">THI036</strain>
    </source>
</reference>
<proteinExistence type="predicted"/>
<evidence type="ECO:0000313" key="2">
    <source>
        <dbReference type="Proteomes" id="UP000076962"/>
    </source>
</evidence>